<dbReference type="GO" id="GO:0043138">
    <property type="term" value="F:3'-5' DNA helicase activity"/>
    <property type="evidence" value="ECO:0007669"/>
    <property type="project" value="TreeGrafter"/>
</dbReference>
<accession>A0A0F8WIS0</accession>
<evidence type="ECO:0000256" key="1">
    <source>
        <dbReference type="ARBA" id="ARBA00022741"/>
    </source>
</evidence>
<evidence type="ECO:0000256" key="2">
    <source>
        <dbReference type="ARBA" id="ARBA00022801"/>
    </source>
</evidence>
<protein>
    <recommendedName>
        <fullName evidence="5">UvrD-like helicase C-terminal domain-containing protein</fullName>
    </recommendedName>
</protein>
<dbReference type="GO" id="GO:0005829">
    <property type="term" value="C:cytosol"/>
    <property type="evidence" value="ECO:0007669"/>
    <property type="project" value="TreeGrafter"/>
</dbReference>
<dbReference type="GO" id="GO:0000725">
    <property type="term" value="P:recombinational repair"/>
    <property type="evidence" value="ECO:0007669"/>
    <property type="project" value="TreeGrafter"/>
</dbReference>
<dbReference type="SUPFAM" id="SSF52540">
    <property type="entry name" value="P-loop containing nucleoside triphosphate hydrolases"/>
    <property type="match status" value="1"/>
</dbReference>
<dbReference type="Pfam" id="PF13361">
    <property type="entry name" value="UvrD_C"/>
    <property type="match status" value="1"/>
</dbReference>
<sequence>GFCGARREDFKNFDLPDIRKYTIEDNRRSTDNIIAVLNNARTDGIHQNGLRKKKGSKVEILVGDISKAYGQVKDKNPVMLARSNEMADLLRTKNFTKQNTKDTWSELESIDLDRFLFVKAILEAFMFLKSGRPSTAVRKFLDGFKVRKGHSNVITNAPYITEITKRALALTLLCYLQTRYDSLCNKPFFDTYNELGEQVAKLLLGTLLKRITRGKILDYAQKVTLQQLLDTVNMDDDTRKAKTIHKAKGAEFETVMLCLPHEEDVDKIFMPEAKQQDDVTELEEQRITYVGISRARDTLYISIPTLSSERKKKIENIKLPVRIVYL</sequence>
<evidence type="ECO:0000259" key="5">
    <source>
        <dbReference type="Pfam" id="PF13361"/>
    </source>
</evidence>
<keyword evidence="3" id="KW-0347">Helicase</keyword>
<feature type="non-terminal residue" evidence="6">
    <location>
        <position position="1"/>
    </location>
</feature>
<keyword evidence="1" id="KW-0547">Nucleotide-binding</keyword>
<feature type="domain" description="UvrD-like helicase C-terminal" evidence="5">
    <location>
        <begin position="220"/>
        <end position="303"/>
    </location>
</feature>
<gene>
    <name evidence="6" type="ORF">LCGC14_3148330</name>
</gene>
<evidence type="ECO:0000313" key="6">
    <source>
        <dbReference type="EMBL" id="KKK48120.1"/>
    </source>
</evidence>
<name>A0A0F8WIS0_9ZZZZ</name>
<dbReference type="Gene3D" id="3.40.50.300">
    <property type="entry name" value="P-loop containing nucleotide triphosphate hydrolases"/>
    <property type="match status" value="1"/>
</dbReference>
<dbReference type="GO" id="GO:0016787">
    <property type="term" value="F:hydrolase activity"/>
    <property type="evidence" value="ECO:0007669"/>
    <property type="project" value="UniProtKB-KW"/>
</dbReference>
<dbReference type="EMBL" id="LAZR01069234">
    <property type="protein sequence ID" value="KKK48120.1"/>
    <property type="molecule type" value="Genomic_DNA"/>
</dbReference>
<comment type="caution">
    <text evidence="6">The sequence shown here is derived from an EMBL/GenBank/DDBJ whole genome shotgun (WGS) entry which is preliminary data.</text>
</comment>
<dbReference type="InterPro" id="IPR027417">
    <property type="entry name" value="P-loop_NTPase"/>
</dbReference>
<organism evidence="6">
    <name type="scientific">marine sediment metagenome</name>
    <dbReference type="NCBI Taxonomy" id="412755"/>
    <lineage>
        <taxon>unclassified sequences</taxon>
        <taxon>metagenomes</taxon>
        <taxon>ecological metagenomes</taxon>
    </lineage>
</organism>
<evidence type="ECO:0000256" key="4">
    <source>
        <dbReference type="ARBA" id="ARBA00022840"/>
    </source>
</evidence>
<evidence type="ECO:0000256" key="3">
    <source>
        <dbReference type="ARBA" id="ARBA00022806"/>
    </source>
</evidence>
<reference evidence="6" key="1">
    <citation type="journal article" date="2015" name="Nature">
        <title>Complex archaea that bridge the gap between prokaryotes and eukaryotes.</title>
        <authorList>
            <person name="Spang A."/>
            <person name="Saw J.H."/>
            <person name="Jorgensen S.L."/>
            <person name="Zaremba-Niedzwiedzka K."/>
            <person name="Martijn J."/>
            <person name="Lind A.E."/>
            <person name="van Eijk R."/>
            <person name="Schleper C."/>
            <person name="Guy L."/>
            <person name="Ettema T.J."/>
        </authorList>
    </citation>
    <scope>NUCLEOTIDE SEQUENCE</scope>
</reference>
<dbReference type="InterPro" id="IPR014017">
    <property type="entry name" value="DNA_helicase_UvrD-like_C"/>
</dbReference>
<dbReference type="GO" id="GO:0005524">
    <property type="term" value="F:ATP binding"/>
    <property type="evidence" value="ECO:0007669"/>
    <property type="project" value="UniProtKB-KW"/>
</dbReference>
<proteinExistence type="predicted"/>
<dbReference type="PANTHER" id="PTHR11070">
    <property type="entry name" value="UVRD / RECB / PCRA DNA HELICASE FAMILY MEMBER"/>
    <property type="match status" value="1"/>
</dbReference>
<dbReference type="AlphaFoldDB" id="A0A0F8WIS0"/>
<dbReference type="GO" id="GO:0003677">
    <property type="term" value="F:DNA binding"/>
    <property type="evidence" value="ECO:0007669"/>
    <property type="project" value="InterPro"/>
</dbReference>
<keyword evidence="2" id="KW-0378">Hydrolase</keyword>
<dbReference type="PANTHER" id="PTHR11070:SF2">
    <property type="entry name" value="ATP-DEPENDENT DNA HELICASE SRS2"/>
    <property type="match status" value="1"/>
</dbReference>
<keyword evidence="4" id="KW-0067">ATP-binding</keyword>
<dbReference type="InterPro" id="IPR000212">
    <property type="entry name" value="DNA_helicase_UvrD/REP"/>
</dbReference>